<evidence type="ECO:0000313" key="2">
    <source>
        <dbReference type="EMBL" id="MDD0837675.1"/>
    </source>
</evidence>
<evidence type="ECO:0000313" key="3">
    <source>
        <dbReference type="Proteomes" id="UP001528673"/>
    </source>
</evidence>
<dbReference type="PANTHER" id="PTHR42928:SF5">
    <property type="entry name" value="BLR1237 PROTEIN"/>
    <property type="match status" value="1"/>
</dbReference>
<reference evidence="2 3" key="1">
    <citation type="submission" date="2023-02" db="EMBL/GenBank/DDBJ databases">
        <title>Bacterial whole genomic sequence of Curvibacter sp. HBC61.</title>
        <authorList>
            <person name="Le V."/>
            <person name="Ko S.-R."/>
            <person name="Ahn C.-Y."/>
            <person name="Oh H.-M."/>
        </authorList>
    </citation>
    <scope>NUCLEOTIDE SEQUENCE [LARGE SCALE GENOMIC DNA]</scope>
    <source>
        <strain evidence="2 3">HBC61</strain>
    </source>
</reference>
<name>A0ABT5MUG0_9BURK</name>
<accession>A0ABT5MUG0</accession>
<gene>
    <name evidence="2" type="ORF">PSQ40_03730</name>
</gene>
<organism evidence="2 3">
    <name type="scientific">Curvibacter cyanobacteriorum</name>
    <dbReference type="NCBI Taxonomy" id="3026422"/>
    <lineage>
        <taxon>Bacteria</taxon>
        <taxon>Pseudomonadati</taxon>
        <taxon>Pseudomonadota</taxon>
        <taxon>Betaproteobacteria</taxon>
        <taxon>Burkholderiales</taxon>
        <taxon>Comamonadaceae</taxon>
        <taxon>Curvibacter</taxon>
    </lineage>
</organism>
<keyword evidence="3" id="KW-1185">Reference proteome</keyword>
<dbReference type="Pfam" id="PF03401">
    <property type="entry name" value="TctC"/>
    <property type="match status" value="1"/>
</dbReference>
<dbReference type="InterPro" id="IPR042100">
    <property type="entry name" value="Bug_dom1"/>
</dbReference>
<dbReference type="RefSeq" id="WP_273948928.1">
    <property type="nucleotide sequence ID" value="NZ_JAQSIP010000002.1"/>
</dbReference>
<comment type="similarity">
    <text evidence="1">Belongs to the UPF0065 (bug) family.</text>
</comment>
<dbReference type="InterPro" id="IPR005064">
    <property type="entry name" value="BUG"/>
</dbReference>
<dbReference type="Gene3D" id="3.40.190.150">
    <property type="entry name" value="Bordetella uptake gene, domain 1"/>
    <property type="match status" value="1"/>
</dbReference>
<comment type="caution">
    <text evidence="2">The sequence shown here is derived from an EMBL/GenBank/DDBJ whole genome shotgun (WGS) entry which is preliminary data.</text>
</comment>
<evidence type="ECO:0000256" key="1">
    <source>
        <dbReference type="ARBA" id="ARBA00006987"/>
    </source>
</evidence>
<dbReference type="EMBL" id="JAQSIP010000002">
    <property type="protein sequence ID" value="MDD0837675.1"/>
    <property type="molecule type" value="Genomic_DNA"/>
</dbReference>
<dbReference type="PANTHER" id="PTHR42928">
    <property type="entry name" value="TRICARBOXYLATE-BINDING PROTEIN"/>
    <property type="match status" value="1"/>
</dbReference>
<dbReference type="Gene3D" id="3.40.190.10">
    <property type="entry name" value="Periplasmic binding protein-like II"/>
    <property type="match status" value="1"/>
</dbReference>
<proteinExistence type="inferred from homology"/>
<dbReference type="Proteomes" id="UP001528673">
    <property type="component" value="Unassembled WGS sequence"/>
</dbReference>
<dbReference type="CDD" id="cd13578">
    <property type="entry name" value="PBP2_Bug27"/>
    <property type="match status" value="1"/>
</dbReference>
<protein>
    <submittedName>
        <fullName evidence="2">Tripartite tricarboxylate transporter substrate binding protein</fullName>
    </submittedName>
</protein>
<dbReference type="PIRSF" id="PIRSF017082">
    <property type="entry name" value="YflP"/>
    <property type="match status" value="1"/>
</dbReference>
<dbReference type="SUPFAM" id="SSF53850">
    <property type="entry name" value="Periplasmic binding protein-like II"/>
    <property type="match status" value="1"/>
</dbReference>
<sequence>MGLTDSQAQTPKYPERPLRVLHGFGAGGNADTVARILAAEMGKGLGQAVIVEPKPGAGGTIASGTVASAKPDGYTLLLATGGHAIAGALYDRLPYDTVKSFQAVSAVTSFPFLIVAQAGSKFNHLQDLLKAAKSRSQELTFGSAGVGTGQHMAGAWLAQQAGINLTHVPYRGESASMTGLLSGEVDLVVVAPTTAVQHIKAGKLQALATTGLNRWSGMPEVRTVAEQGVAQFEVRSWTALLAPAGLPKPQLDRLQAEVRRALAEDSVRTRLEEATGGEVKASTPADLQATIQSDLKRWTQLVKDANIQKE</sequence>